<reference evidence="3" key="1">
    <citation type="submission" date="2021-02" db="EMBL/GenBank/DDBJ databases">
        <authorList>
            <person name="Dougan E. K."/>
            <person name="Rhodes N."/>
            <person name="Thang M."/>
            <person name="Chan C."/>
        </authorList>
    </citation>
    <scope>NUCLEOTIDE SEQUENCE</scope>
</reference>
<feature type="compositionally biased region" description="Low complexity" evidence="1">
    <location>
        <begin position="303"/>
        <end position="314"/>
    </location>
</feature>
<dbReference type="CDD" id="cd15457">
    <property type="entry name" value="NADAR"/>
    <property type="match status" value="1"/>
</dbReference>
<evidence type="ECO:0000313" key="3">
    <source>
        <dbReference type="EMBL" id="CAE8662921.1"/>
    </source>
</evidence>
<proteinExistence type="predicted"/>
<name>A0A813J2B7_POLGL</name>
<dbReference type="Proteomes" id="UP000626109">
    <property type="component" value="Unassembled WGS sequence"/>
</dbReference>
<dbReference type="InterPro" id="IPR037238">
    <property type="entry name" value="YbiA-like_sf"/>
</dbReference>
<dbReference type="Gene3D" id="1.10.357.40">
    <property type="entry name" value="YbiA-like"/>
    <property type="match status" value="1"/>
</dbReference>
<organism evidence="3 4">
    <name type="scientific">Polarella glacialis</name>
    <name type="common">Dinoflagellate</name>
    <dbReference type="NCBI Taxonomy" id="89957"/>
    <lineage>
        <taxon>Eukaryota</taxon>
        <taxon>Sar</taxon>
        <taxon>Alveolata</taxon>
        <taxon>Dinophyceae</taxon>
        <taxon>Suessiales</taxon>
        <taxon>Suessiaceae</taxon>
        <taxon>Polarella</taxon>
    </lineage>
</organism>
<feature type="compositionally biased region" description="Low complexity" evidence="1">
    <location>
        <begin position="342"/>
        <end position="358"/>
    </location>
</feature>
<feature type="compositionally biased region" description="Polar residues" evidence="1">
    <location>
        <begin position="315"/>
        <end position="325"/>
    </location>
</feature>
<feature type="compositionally biased region" description="Low complexity" evidence="1">
    <location>
        <begin position="281"/>
        <end position="295"/>
    </location>
</feature>
<comment type="caution">
    <text evidence="3">The sequence shown here is derived from an EMBL/GenBank/DDBJ whole genome shotgun (WGS) entry which is preliminary data.</text>
</comment>
<protein>
    <recommendedName>
        <fullName evidence="2">NADAR domain-containing protein</fullName>
    </recommendedName>
</protein>
<feature type="region of interest" description="Disordered" evidence="1">
    <location>
        <begin position="277"/>
        <end position="412"/>
    </location>
</feature>
<sequence length="412" mass="47132">MGAQGQGQGQQSRWLRGKKDKARLPLCGSRDSSDGICCTGQQQQPHTQSEWVEFGLIAFYYPDHEEACDTLCSSSFLGNFFPLVPDRLELPIPQKGNRSFSFQNAEAAFQSLKFWRQLDKFEQFELANGTRALKCQWRGQEDWSYAGYQGNWQAMLAVLRSKFTQIPRMEKALRQTLDAFLLEHNSRSGSDTVWSDNGDGKGWNWLGIQLMLVRDEINGCADAATSWTSWLRRQVDVEKGSCPTEEWQQLVSLAAKAIRGRIDSSQFGQHKLRPHMEPLKRQPQQQSQQQQQQQLKLRREEQQQPAQTWQLQTAKQAHQAPQVQKVQHLHKSMEAQRPQPPEAAQQRQPQRSQGPQKQDQPRCPTQQVFRSPVGPPPQHQAVWKPSLQRRSSAPLPPGLLDRKHFPDLAGNS</sequence>
<dbReference type="EMBL" id="CAJNNW010018454">
    <property type="protein sequence ID" value="CAE8662921.1"/>
    <property type="molecule type" value="Genomic_DNA"/>
</dbReference>
<accession>A0A813J2B7</accession>
<evidence type="ECO:0000259" key="2">
    <source>
        <dbReference type="Pfam" id="PF08719"/>
    </source>
</evidence>
<evidence type="ECO:0000256" key="1">
    <source>
        <dbReference type="SAM" id="MobiDB-lite"/>
    </source>
</evidence>
<feature type="domain" description="NADAR" evidence="2">
    <location>
        <begin position="97"/>
        <end position="217"/>
    </location>
</feature>
<evidence type="ECO:0000313" key="4">
    <source>
        <dbReference type="Proteomes" id="UP000626109"/>
    </source>
</evidence>
<dbReference type="SUPFAM" id="SSF143990">
    <property type="entry name" value="YbiA-like"/>
    <property type="match status" value="1"/>
</dbReference>
<dbReference type="Pfam" id="PF08719">
    <property type="entry name" value="NADAR"/>
    <property type="match status" value="1"/>
</dbReference>
<gene>
    <name evidence="3" type="ORF">PGLA2088_LOCUS15091</name>
</gene>
<dbReference type="AlphaFoldDB" id="A0A813J2B7"/>
<dbReference type="InterPro" id="IPR012816">
    <property type="entry name" value="NADAR"/>
</dbReference>